<gene>
    <name evidence="3" type="ORF">C5167_007946</name>
</gene>
<feature type="compositionally biased region" description="Polar residues" evidence="1">
    <location>
        <begin position="56"/>
        <end position="71"/>
    </location>
</feature>
<dbReference type="Proteomes" id="UP000316621">
    <property type="component" value="Chromosome 6"/>
</dbReference>
<dbReference type="Gramene" id="RZC64255">
    <property type="protein sequence ID" value="RZC64255"/>
    <property type="gene ID" value="C5167_007946"/>
</dbReference>
<evidence type="ECO:0000313" key="3">
    <source>
        <dbReference type="EMBL" id="RZC64255.1"/>
    </source>
</evidence>
<sequence>MGEIGSSGSKYSEQMPERLDNNLFSLTLALFFFFFFFCHEISSMALSPSIAPSPPESTNKTNTSAVTSSLQ</sequence>
<evidence type="ECO:0000256" key="2">
    <source>
        <dbReference type="SAM" id="Phobius"/>
    </source>
</evidence>
<name>A0A4Y7JX19_PAPSO</name>
<feature type="transmembrane region" description="Helical" evidence="2">
    <location>
        <begin position="23"/>
        <end position="41"/>
    </location>
</feature>
<keyword evidence="4" id="KW-1185">Reference proteome</keyword>
<dbReference type="AlphaFoldDB" id="A0A4Y7JX19"/>
<accession>A0A4Y7JX19</accession>
<protein>
    <submittedName>
        <fullName evidence="3">Uncharacterized protein</fullName>
    </submittedName>
</protein>
<feature type="region of interest" description="Disordered" evidence="1">
    <location>
        <begin position="49"/>
        <end position="71"/>
    </location>
</feature>
<reference evidence="3 4" key="1">
    <citation type="journal article" date="2018" name="Science">
        <title>The opium poppy genome and morphinan production.</title>
        <authorList>
            <person name="Guo L."/>
            <person name="Winzer T."/>
            <person name="Yang X."/>
            <person name="Li Y."/>
            <person name="Ning Z."/>
            <person name="He Z."/>
            <person name="Teodor R."/>
            <person name="Lu Y."/>
            <person name="Bowser T.A."/>
            <person name="Graham I.A."/>
            <person name="Ye K."/>
        </authorList>
    </citation>
    <scope>NUCLEOTIDE SEQUENCE [LARGE SCALE GENOMIC DNA]</scope>
    <source>
        <strain evidence="4">cv. HN1</strain>
        <tissue evidence="3">Leaves</tissue>
    </source>
</reference>
<proteinExistence type="predicted"/>
<evidence type="ECO:0000256" key="1">
    <source>
        <dbReference type="SAM" id="MobiDB-lite"/>
    </source>
</evidence>
<keyword evidence="2" id="KW-1133">Transmembrane helix</keyword>
<evidence type="ECO:0000313" key="4">
    <source>
        <dbReference type="Proteomes" id="UP000316621"/>
    </source>
</evidence>
<organism evidence="3 4">
    <name type="scientific">Papaver somniferum</name>
    <name type="common">Opium poppy</name>
    <dbReference type="NCBI Taxonomy" id="3469"/>
    <lineage>
        <taxon>Eukaryota</taxon>
        <taxon>Viridiplantae</taxon>
        <taxon>Streptophyta</taxon>
        <taxon>Embryophyta</taxon>
        <taxon>Tracheophyta</taxon>
        <taxon>Spermatophyta</taxon>
        <taxon>Magnoliopsida</taxon>
        <taxon>Ranunculales</taxon>
        <taxon>Papaveraceae</taxon>
        <taxon>Papaveroideae</taxon>
        <taxon>Papaver</taxon>
    </lineage>
</organism>
<keyword evidence="2" id="KW-0472">Membrane</keyword>
<keyword evidence="2" id="KW-0812">Transmembrane</keyword>
<dbReference type="EMBL" id="CM010720">
    <property type="protein sequence ID" value="RZC64255.1"/>
    <property type="molecule type" value="Genomic_DNA"/>
</dbReference>